<protein>
    <submittedName>
        <fullName evidence="1">Uncharacterized protein</fullName>
    </submittedName>
</protein>
<sequence length="19" mass="2252">MLASIQNIWLRLRCEMNCG</sequence>
<dbReference type="EMBL" id="GBRH01246455">
    <property type="protein sequence ID" value="JAD51440.1"/>
    <property type="molecule type" value="Transcribed_RNA"/>
</dbReference>
<name>A0A0A9AR87_ARUDO</name>
<proteinExistence type="predicted"/>
<accession>A0A0A9AR87</accession>
<reference evidence="1" key="1">
    <citation type="submission" date="2014-09" db="EMBL/GenBank/DDBJ databases">
        <authorList>
            <person name="Magalhaes I.L.F."/>
            <person name="Oliveira U."/>
            <person name="Santos F.R."/>
            <person name="Vidigal T.H.D.A."/>
            <person name="Brescovit A.D."/>
            <person name="Santos A.J."/>
        </authorList>
    </citation>
    <scope>NUCLEOTIDE SEQUENCE</scope>
    <source>
        <tissue evidence="1">Shoot tissue taken approximately 20 cm above the soil surface</tissue>
    </source>
</reference>
<reference evidence="1" key="2">
    <citation type="journal article" date="2015" name="Data Brief">
        <title>Shoot transcriptome of the giant reed, Arundo donax.</title>
        <authorList>
            <person name="Barrero R.A."/>
            <person name="Guerrero F.D."/>
            <person name="Moolhuijzen P."/>
            <person name="Goolsby J.A."/>
            <person name="Tidwell J."/>
            <person name="Bellgard S.E."/>
            <person name="Bellgard M.I."/>
        </authorList>
    </citation>
    <scope>NUCLEOTIDE SEQUENCE</scope>
    <source>
        <tissue evidence="1">Shoot tissue taken approximately 20 cm above the soil surface</tissue>
    </source>
</reference>
<evidence type="ECO:0000313" key="1">
    <source>
        <dbReference type="EMBL" id="JAD51440.1"/>
    </source>
</evidence>
<dbReference type="AlphaFoldDB" id="A0A0A9AR87"/>
<organism evidence="1">
    <name type="scientific">Arundo donax</name>
    <name type="common">Giant reed</name>
    <name type="synonym">Donax arundinaceus</name>
    <dbReference type="NCBI Taxonomy" id="35708"/>
    <lineage>
        <taxon>Eukaryota</taxon>
        <taxon>Viridiplantae</taxon>
        <taxon>Streptophyta</taxon>
        <taxon>Embryophyta</taxon>
        <taxon>Tracheophyta</taxon>
        <taxon>Spermatophyta</taxon>
        <taxon>Magnoliopsida</taxon>
        <taxon>Liliopsida</taxon>
        <taxon>Poales</taxon>
        <taxon>Poaceae</taxon>
        <taxon>PACMAD clade</taxon>
        <taxon>Arundinoideae</taxon>
        <taxon>Arundineae</taxon>
        <taxon>Arundo</taxon>
    </lineage>
</organism>